<gene>
    <name evidence="2" type="ORF">SAMN05216268_1427</name>
</gene>
<feature type="domain" description="IraD/Gp25-like" evidence="1">
    <location>
        <begin position="26"/>
        <end position="115"/>
    </location>
</feature>
<name>A0A9X8N9K9_9ACTN</name>
<dbReference type="Gene3D" id="3.10.450.40">
    <property type="match status" value="1"/>
</dbReference>
<dbReference type="SUPFAM" id="SSF160719">
    <property type="entry name" value="gpW/gp25-like"/>
    <property type="match status" value="1"/>
</dbReference>
<proteinExistence type="predicted"/>
<dbReference type="AlphaFoldDB" id="A0A9X8N9K9"/>
<evidence type="ECO:0000313" key="2">
    <source>
        <dbReference type="EMBL" id="SHN34112.1"/>
    </source>
</evidence>
<accession>A0A9X8N9K9</accession>
<dbReference type="EMBL" id="FRBK01000042">
    <property type="protein sequence ID" value="SHN34112.1"/>
    <property type="molecule type" value="Genomic_DNA"/>
</dbReference>
<reference evidence="3" key="1">
    <citation type="submission" date="2016-11" db="EMBL/GenBank/DDBJ databases">
        <authorList>
            <person name="Jaros S."/>
            <person name="Januszkiewicz K."/>
            <person name="Wedrychowicz H."/>
        </authorList>
    </citation>
    <scope>NUCLEOTIDE SEQUENCE [LARGE SCALE GENOMIC DNA]</scope>
    <source>
        <strain evidence="3">CGMCC 4.3555</strain>
    </source>
</reference>
<comment type="caution">
    <text evidence="2">The sequence shown here is derived from an EMBL/GenBank/DDBJ whole genome shotgun (WGS) entry which is preliminary data.</text>
</comment>
<protein>
    <recommendedName>
        <fullName evidence="1">IraD/Gp25-like domain-containing protein</fullName>
    </recommendedName>
</protein>
<organism evidence="2 3">
    <name type="scientific">Streptomyces yunnanensis</name>
    <dbReference type="NCBI Taxonomy" id="156453"/>
    <lineage>
        <taxon>Bacteria</taxon>
        <taxon>Bacillati</taxon>
        <taxon>Actinomycetota</taxon>
        <taxon>Actinomycetes</taxon>
        <taxon>Kitasatosporales</taxon>
        <taxon>Streptomycetaceae</taxon>
        <taxon>Streptomyces</taxon>
    </lineage>
</organism>
<dbReference type="InterPro" id="IPR007048">
    <property type="entry name" value="IraD/Gp25-like"/>
</dbReference>
<dbReference type="Proteomes" id="UP000184388">
    <property type="component" value="Unassembled WGS sequence"/>
</dbReference>
<sequence>MDTVIGRGWTFPAALTADGAVALTDDDNEIEQALHLILATAPGERPMRPRFGCGVHQLVFEPLNAATAGRLDQEIRTALDRWEPRITVDNIAIATDDTHPGLLYVDLAYRIRATNSPRNLVFPFYTIPPEAPSTPGPSGTAGSFVSF</sequence>
<evidence type="ECO:0000313" key="3">
    <source>
        <dbReference type="Proteomes" id="UP000184388"/>
    </source>
</evidence>
<evidence type="ECO:0000259" key="1">
    <source>
        <dbReference type="Pfam" id="PF04965"/>
    </source>
</evidence>
<dbReference type="Pfam" id="PF04965">
    <property type="entry name" value="GPW_gp25"/>
    <property type="match status" value="1"/>
</dbReference>